<evidence type="ECO:0000256" key="5">
    <source>
        <dbReference type="ARBA" id="ARBA00022989"/>
    </source>
</evidence>
<keyword evidence="3" id="KW-0597">Phosphoprotein</keyword>
<keyword evidence="2" id="KW-1003">Cell membrane</keyword>
<feature type="transmembrane region" description="Helical" evidence="13">
    <location>
        <begin position="88"/>
        <end position="109"/>
    </location>
</feature>
<evidence type="ECO:0000313" key="16">
    <source>
        <dbReference type="Proteomes" id="UP000002279"/>
    </source>
</evidence>
<dbReference type="STRING" id="9258.ENSOANP00000017387"/>
<reference evidence="15" key="3">
    <citation type="submission" date="2025-09" db="UniProtKB">
        <authorList>
            <consortium name="Ensembl"/>
        </authorList>
    </citation>
    <scope>IDENTIFICATION</scope>
    <source>
        <strain evidence="15">Glennie</strain>
    </source>
</reference>
<keyword evidence="4 12" id="KW-0812">Transmembrane</keyword>
<sequence length="323" mass="35872">WDRAPQTSYHILPVQAVACFFLSVAFVLGLPGNAVVIWTILCRMRERSPTVLLLLHLALSDLLVLATLPAWIWALADAWRFGSLLCQAVVWVVYCGMFSSILLITVLSLERFAAIFHPFSLQNHWDRATASKVIGLVWLLSLALSTPVPFTTDTDLCLSRKFSSSEQLVGLLLLETLVGFTVPFLVISTCYTCIRLRIRRLSYPGRQRTERLVAGVVVAFAICWLPYHTVNLVAISSELLEGTDRELAERLHEASIIGHCISAFLAFFSSCLNPLLYACAARSFRSSLRGTRLAKLFEQMAQNLETERTITAAEPGRQGGPDG</sequence>
<keyword evidence="6 12" id="KW-0297">G-protein coupled receptor</keyword>
<keyword evidence="8 12" id="KW-0675">Receptor</keyword>
<dbReference type="PRINTS" id="PR00237">
    <property type="entry name" value="GPCRRHODOPSN"/>
</dbReference>
<proteinExistence type="inferred from homology"/>
<protein>
    <recommendedName>
        <fullName evidence="14">G-protein coupled receptors family 1 profile domain-containing protein</fullName>
    </recommendedName>
</protein>
<feature type="transmembrane region" description="Helical" evidence="13">
    <location>
        <begin position="12"/>
        <end position="41"/>
    </location>
</feature>
<dbReference type="GO" id="GO:0007218">
    <property type="term" value="P:neuropeptide signaling pathway"/>
    <property type="evidence" value="ECO:0000318"/>
    <property type="project" value="GO_Central"/>
</dbReference>
<keyword evidence="7 13" id="KW-0472">Membrane</keyword>
<comment type="subcellular location">
    <subcellularLocation>
        <location evidence="1">Cell membrane</location>
        <topology evidence="1">Multi-pass membrane protein</topology>
    </subcellularLocation>
</comment>
<reference evidence="15" key="2">
    <citation type="submission" date="2025-08" db="UniProtKB">
        <authorList>
            <consortium name="Ensembl"/>
        </authorList>
    </citation>
    <scope>IDENTIFICATION</scope>
    <source>
        <strain evidence="15">Glennie</strain>
    </source>
</reference>
<organism evidence="15 16">
    <name type="scientific">Ornithorhynchus anatinus</name>
    <name type="common">Duckbill platypus</name>
    <dbReference type="NCBI Taxonomy" id="9258"/>
    <lineage>
        <taxon>Eukaryota</taxon>
        <taxon>Metazoa</taxon>
        <taxon>Chordata</taxon>
        <taxon>Craniata</taxon>
        <taxon>Vertebrata</taxon>
        <taxon>Euteleostomi</taxon>
        <taxon>Mammalia</taxon>
        <taxon>Monotremata</taxon>
        <taxon>Ornithorhynchidae</taxon>
        <taxon>Ornithorhynchus</taxon>
    </lineage>
</organism>
<dbReference type="Proteomes" id="UP000002279">
    <property type="component" value="Chromosome X1"/>
</dbReference>
<dbReference type="FunFam" id="1.20.1070.10:FF:000109">
    <property type="entry name" value="Leukotriene B4 receptor"/>
    <property type="match status" value="1"/>
</dbReference>
<dbReference type="AlphaFoldDB" id="F6TG94"/>
<dbReference type="SUPFAM" id="SSF81321">
    <property type="entry name" value="Family A G protein-coupled receptor-like"/>
    <property type="match status" value="1"/>
</dbReference>
<evidence type="ECO:0000256" key="13">
    <source>
        <dbReference type="SAM" id="Phobius"/>
    </source>
</evidence>
<evidence type="ECO:0000256" key="12">
    <source>
        <dbReference type="RuleBase" id="RU000688"/>
    </source>
</evidence>
<comment type="similarity">
    <text evidence="11">Belongs to the chemokine-like receptor (CMKLR) family.</text>
</comment>
<dbReference type="InParanoid" id="F6TG94"/>
<evidence type="ECO:0000256" key="8">
    <source>
        <dbReference type="ARBA" id="ARBA00023170"/>
    </source>
</evidence>
<dbReference type="PANTHER" id="PTHR24225">
    <property type="entry name" value="CHEMOTACTIC RECEPTOR"/>
    <property type="match status" value="1"/>
</dbReference>
<dbReference type="HOGENOM" id="CLU_009579_8_0_1"/>
<feature type="domain" description="G-protein coupled receptors family 1 profile" evidence="14">
    <location>
        <begin position="32"/>
        <end position="277"/>
    </location>
</feature>
<feature type="transmembrane region" description="Helical" evidence="13">
    <location>
        <begin position="53"/>
        <end position="76"/>
    </location>
</feature>
<evidence type="ECO:0000256" key="10">
    <source>
        <dbReference type="ARBA" id="ARBA00023224"/>
    </source>
</evidence>
<evidence type="ECO:0000256" key="11">
    <source>
        <dbReference type="ARBA" id="ARBA00025736"/>
    </source>
</evidence>
<dbReference type="PROSITE" id="PS50262">
    <property type="entry name" value="G_PROTEIN_RECEP_F1_2"/>
    <property type="match status" value="1"/>
</dbReference>
<evidence type="ECO:0000256" key="3">
    <source>
        <dbReference type="ARBA" id="ARBA00022553"/>
    </source>
</evidence>
<feature type="transmembrane region" description="Helical" evidence="13">
    <location>
        <begin position="130"/>
        <end position="148"/>
    </location>
</feature>
<reference evidence="15 16" key="1">
    <citation type="journal article" date="2008" name="Nature">
        <title>Genome analysis of the platypus reveals unique signatures of evolution.</title>
        <authorList>
            <person name="Warren W.C."/>
            <person name="Hillier L.W."/>
            <person name="Marshall Graves J.A."/>
            <person name="Birney E."/>
            <person name="Ponting C.P."/>
            <person name="Grutzner F."/>
            <person name="Belov K."/>
            <person name="Miller W."/>
            <person name="Clarke L."/>
            <person name="Chinwalla A.T."/>
            <person name="Yang S.P."/>
            <person name="Heger A."/>
            <person name="Locke D.P."/>
            <person name="Miethke P."/>
            <person name="Waters P.D."/>
            <person name="Veyrunes F."/>
            <person name="Fulton L."/>
            <person name="Fulton B."/>
            <person name="Graves T."/>
            <person name="Wallis J."/>
            <person name="Puente X.S."/>
            <person name="Lopez-Otin C."/>
            <person name="Ordonez G.R."/>
            <person name="Eichler E.E."/>
            <person name="Chen L."/>
            <person name="Cheng Z."/>
            <person name="Deakin J.E."/>
            <person name="Alsop A."/>
            <person name="Thompson K."/>
            <person name="Kirby P."/>
            <person name="Papenfuss A.T."/>
            <person name="Wakefield M.J."/>
            <person name="Olender T."/>
            <person name="Lancet D."/>
            <person name="Huttley G.A."/>
            <person name="Smit A.F."/>
            <person name="Pask A."/>
            <person name="Temple-Smith P."/>
            <person name="Batzer M.A."/>
            <person name="Walker J.A."/>
            <person name="Konkel M.K."/>
            <person name="Harris R.S."/>
            <person name="Whittington C.M."/>
            <person name="Wong E.S."/>
            <person name="Gemmell N.J."/>
            <person name="Buschiazzo E."/>
            <person name="Vargas Jentzsch I.M."/>
            <person name="Merkel A."/>
            <person name="Schmitz J."/>
            <person name="Zemann A."/>
            <person name="Churakov G."/>
            <person name="Kriegs J.O."/>
            <person name="Brosius J."/>
            <person name="Murchison E.P."/>
            <person name="Sachidanandam R."/>
            <person name="Smith C."/>
            <person name="Hannon G.J."/>
            <person name="Tsend-Ayush E."/>
            <person name="McMillan D."/>
            <person name="Attenborough R."/>
            <person name="Rens W."/>
            <person name="Ferguson-Smith M."/>
            <person name="Lefevre C.M."/>
            <person name="Sharp J.A."/>
            <person name="Nicholas K.R."/>
            <person name="Ray D.A."/>
            <person name="Kube M."/>
            <person name="Reinhardt R."/>
            <person name="Pringle T.H."/>
            <person name="Taylor J."/>
            <person name="Jones R.C."/>
            <person name="Nixon B."/>
            <person name="Dacheux J.L."/>
            <person name="Niwa H."/>
            <person name="Sekita Y."/>
            <person name="Huang X."/>
            <person name="Stark A."/>
            <person name="Kheradpour P."/>
            <person name="Kellis M."/>
            <person name="Flicek P."/>
            <person name="Chen Y."/>
            <person name="Webber C."/>
            <person name="Hardison R."/>
            <person name="Nelson J."/>
            <person name="Hallsworth-Pepin K."/>
            <person name="Delehaunty K."/>
            <person name="Markovic C."/>
            <person name="Minx P."/>
            <person name="Feng Y."/>
            <person name="Kremitzki C."/>
            <person name="Mitreva M."/>
            <person name="Glasscock J."/>
            <person name="Wylie T."/>
            <person name="Wohldmann P."/>
            <person name="Thiru P."/>
            <person name="Nhan M.N."/>
            <person name="Pohl C.S."/>
            <person name="Smith S.M."/>
            <person name="Hou S."/>
            <person name="Nefedov M."/>
            <person name="de Jong P.J."/>
            <person name="Renfree M.B."/>
            <person name="Mardis E.R."/>
            <person name="Wilson R.K."/>
        </authorList>
    </citation>
    <scope>NUCLEOTIDE SEQUENCE [LARGE SCALE GENOMIC DNA]</scope>
    <source>
        <strain evidence="15 16">Glennie</strain>
    </source>
</reference>
<keyword evidence="10 12" id="KW-0807">Transducer</keyword>
<dbReference type="GO" id="GO:0004974">
    <property type="term" value="F:leukotriene receptor activity"/>
    <property type="evidence" value="ECO:0007669"/>
    <property type="project" value="UniProtKB-ARBA"/>
</dbReference>
<dbReference type="GO" id="GO:0042923">
    <property type="term" value="F:neuropeptide binding"/>
    <property type="evidence" value="ECO:0000318"/>
    <property type="project" value="GO_Central"/>
</dbReference>
<dbReference type="PROSITE" id="PS00237">
    <property type="entry name" value="G_PROTEIN_RECEP_F1_1"/>
    <property type="match status" value="1"/>
</dbReference>
<evidence type="ECO:0000259" key="14">
    <source>
        <dbReference type="PROSITE" id="PS50262"/>
    </source>
</evidence>
<dbReference type="InterPro" id="IPR017452">
    <property type="entry name" value="GPCR_Rhodpsn_7TM"/>
</dbReference>
<dbReference type="OMA" id="VIWTILC"/>
<dbReference type="InterPro" id="IPR000276">
    <property type="entry name" value="GPCR_Rhodpsn"/>
</dbReference>
<dbReference type="Bgee" id="ENSOANG00000010973">
    <property type="expression patterns" value="Expressed in liver and 6 other cell types or tissues"/>
</dbReference>
<accession>F6TG94</accession>
<keyword evidence="16" id="KW-1185">Reference proteome</keyword>
<evidence type="ECO:0000256" key="7">
    <source>
        <dbReference type="ARBA" id="ARBA00023136"/>
    </source>
</evidence>
<dbReference type="Gene3D" id="1.20.1070.10">
    <property type="entry name" value="Rhodopsin 7-helix transmembrane proteins"/>
    <property type="match status" value="1"/>
</dbReference>
<feature type="transmembrane region" description="Helical" evidence="13">
    <location>
        <begin position="168"/>
        <end position="191"/>
    </location>
</feature>
<dbReference type="Pfam" id="PF00001">
    <property type="entry name" value="7tm_1"/>
    <property type="match status" value="1"/>
</dbReference>
<dbReference type="GO" id="GO:0043005">
    <property type="term" value="C:neuron projection"/>
    <property type="evidence" value="ECO:0000318"/>
    <property type="project" value="GO_Central"/>
</dbReference>
<gene>
    <name evidence="15" type="primary">LOC100073661</name>
</gene>
<dbReference type="GO" id="GO:0004930">
    <property type="term" value="F:G protein-coupled receptor activity"/>
    <property type="evidence" value="ECO:0000318"/>
    <property type="project" value="GO_Central"/>
</dbReference>
<dbReference type="GeneTree" id="ENSGT00950000182966"/>
<evidence type="ECO:0000256" key="1">
    <source>
        <dbReference type="ARBA" id="ARBA00004651"/>
    </source>
</evidence>
<evidence type="ECO:0000256" key="2">
    <source>
        <dbReference type="ARBA" id="ARBA00022475"/>
    </source>
</evidence>
<evidence type="ECO:0000256" key="9">
    <source>
        <dbReference type="ARBA" id="ARBA00023180"/>
    </source>
</evidence>
<dbReference type="GO" id="GO:0005886">
    <property type="term" value="C:plasma membrane"/>
    <property type="evidence" value="ECO:0000318"/>
    <property type="project" value="GO_Central"/>
</dbReference>
<evidence type="ECO:0000256" key="4">
    <source>
        <dbReference type="ARBA" id="ARBA00022692"/>
    </source>
</evidence>
<dbReference type="InterPro" id="IPR000826">
    <property type="entry name" value="Formyl_rcpt-rel"/>
</dbReference>
<keyword evidence="5 13" id="KW-1133">Transmembrane helix</keyword>
<evidence type="ECO:0000256" key="6">
    <source>
        <dbReference type="ARBA" id="ARBA00023040"/>
    </source>
</evidence>
<keyword evidence="9" id="KW-0325">Glycoprotein</keyword>
<dbReference type="PANTHER" id="PTHR24225:SF72">
    <property type="entry name" value="G-PROTEIN COUPLED RECEPTORS FAMILY 1 PROFILE DOMAIN-CONTAINING PROTEIN-RELATED"/>
    <property type="match status" value="1"/>
</dbReference>
<feature type="transmembrane region" description="Helical" evidence="13">
    <location>
        <begin position="212"/>
        <end position="236"/>
    </location>
</feature>
<comment type="similarity">
    <text evidence="12">Belongs to the G-protein coupled receptor 1 family.</text>
</comment>
<dbReference type="Ensembl" id="ENSOANT00000017390.2">
    <property type="protein sequence ID" value="ENSOANP00000017387.2"/>
    <property type="gene ID" value="ENSOANG00000010973.2"/>
</dbReference>
<feature type="transmembrane region" description="Helical" evidence="13">
    <location>
        <begin position="256"/>
        <end position="279"/>
    </location>
</feature>
<dbReference type="eggNOG" id="KOG3656">
    <property type="taxonomic scope" value="Eukaryota"/>
</dbReference>
<name>F6TG94_ORNAN</name>
<evidence type="ECO:0000313" key="15">
    <source>
        <dbReference type="Ensembl" id="ENSOANP00000017387.2"/>
    </source>
</evidence>